<dbReference type="GO" id="GO:0071949">
    <property type="term" value="F:FAD binding"/>
    <property type="evidence" value="ECO:0007669"/>
    <property type="project" value="InterPro"/>
</dbReference>
<evidence type="ECO:0000313" key="4">
    <source>
        <dbReference type="EMBL" id="SEG83651.1"/>
    </source>
</evidence>
<name>A0A1H6DEK7_9ACTN</name>
<dbReference type="PANTHER" id="PTHR43476:SF4">
    <property type="entry name" value="BLR0106 PROTEIN"/>
    <property type="match status" value="1"/>
</dbReference>
<gene>
    <name evidence="4" type="ORF">SAMN04489712_11642</name>
</gene>
<keyword evidence="1" id="KW-0560">Oxidoreductase</keyword>
<evidence type="ECO:0000259" key="3">
    <source>
        <dbReference type="Pfam" id="PF01494"/>
    </source>
</evidence>
<dbReference type="RefSeq" id="WP_103941976.1">
    <property type="nucleotide sequence ID" value="NZ_FNVO01000016.1"/>
</dbReference>
<dbReference type="OrthoDB" id="3169239at2"/>
<accession>A0A1H6DEK7</accession>
<keyword evidence="5" id="KW-1185">Reference proteome</keyword>
<dbReference type="Proteomes" id="UP000236723">
    <property type="component" value="Unassembled WGS sequence"/>
</dbReference>
<protein>
    <submittedName>
        <fullName evidence="4">2-polyprenyl-6-methoxyphenol hydroxylase</fullName>
    </submittedName>
</protein>
<dbReference type="AlphaFoldDB" id="A0A1H6DEK7"/>
<sequence length="376" mass="39985">MRIGIIGGGPGGLYTAVLAKRLDPRHEVVVWERDAADRTYGFGVIFSDPALEVIGRADPRTRAALEPWLVRWNRMSVHHRGEAFTTAGLGFAAIARVSLLAVLRRWCLRSGVTVLHGRPAPPLERLAAECDLVVAADGAHSATRTGRAGRFGTTLRPCALRYAWLGADRAFDGMSFMIAETAGGPVVAHAYPYADGRSTFLVEARADAAPAQESVQAPAVDRIARLFGEHLGGASLTAGRSRWSRFAVVRNRTWWDGNVVLLGDAAHTTHYSIGSGTALAMGDAVALTTALREHSGLPAALAAYEAARRPVAERMQQVAQASLEWFEGIDAELAAGLPGLATALFTRGGRVSLADVRDLEDPADVTGPLRAVAAGR</sequence>
<dbReference type="PANTHER" id="PTHR43476">
    <property type="entry name" value="3-(3-HYDROXY-PHENYL)PROPIONATE/3-HYDROXYCINNAMIC ACID HYDROXYLASE"/>
    <property type="match status" value="1"/>
</dbReference>
<dbReference type="SUPFAM" id="SSF51905">
    <property type="entry name" value="FAD/NAD(P)-binding domain"/>
    <property type="match status" value="1"/>
</dbReference>
<dbReference type="Gene3D" id="3.30.9.20">
    <property type="match status" value="1"/>
</dbReference>
<dbReference type="InterPro" id="IPR002938">
    <property type="entry name" value="FAD-bd"/>
</dbReference>
<dbReference type="InterPro" id="IPR036188">
    <property type="entry name" value="FAD/NAD-bd_sf"/>
</dbReference>
<evidence type="ECO:0000313" key="5">
    <source>
        <dbReference type="Proteomes" id="UP000236723"/>
    </source>
</evidence>
<proteinExistence type="predicted"/>
<dbReference type="InterPro" id="IPR050631">
    <property type="entry name" value="PheA/TfdB_FAD_monoxygenase"/>
</dbReference>
<evidence type="ECO:0000256" key="1">
    <source>
        <dbReference type="ARBA" id="ARBA00023002"/>
    </source>
</evidence>
<dbReference type="EMBL" id="FNVO01000016">
    <property type="protein sequence ID" value="SEG83651.1"/>
    <property type="molecule type" value="Genomic_DNA"/>
</dbReference>
<evidence type="ECO:0000256" key="2">
    <source>
        <dbReference type="ARBA" id="ARBA00023027"/>
    </source>
</evidence>
<dbReference type="GO" id="GO:0016491">
    <property type="term" value="F:oxidoreductase activity"/>
    <property type="evidence" value="ECO:0007669"/>
    <property type="project" value="UniProtKB-KW"/>
</dbReference>
<dbReference type="PRINTS" id="PR00420">
    <property type="entry name" value="RNGMNOXGNASE"/>
</dbReference>
<dbReference type="Gene3D" id="3.50.50.60">
    <property type="entry name" value="FAD/NAD(P)-binding domain"/>
    <property type="match status" value="1"/>
</dbReference>
<dbReference type="Pfam" id="PF01494">
    <property type="entry name" value="FAD_binding_3"/>
    <property type="match status" value="1"/>
</dbReference>
<feature type="domain" description="FAD-binding" evidence="3">
    <location>
        <begin position="129"/>
        <end position="317"/>
    </location>
</feature>
<keyword evidence="2" id="KW-0520">NAD</keyword>
<reference evidence="5" key="1">
    <citation type="submission" date="2016-10" db="EMBL/GenBank/DDBJ databases">
        <authorList>
            <person name="Varghese N."/>
            <person name="Submissions S."/>
        </authorList>
    </citation>
    <scope>NUCLEOTIDE SEQUENCE [LARGE SCALE GENOMIC DNA]</scope>
    <source>
        <strain evidence="5">DSM 43163</strain>
    </source>
</reference>
<organism evidence="4 5">
    <name type="scientific">Thermomonospora echinospora</name>
    <dbReference type="NCBI Taxonomy" id="1992"/>
    <lineage>
        <taxon>Bacteria</taxon>
        <taxon>Bacillati</taxon>
        <taxon>Actinomycetota</taxon>
        <taxon>Actinomycetes</taxon>
        <taxon>Streptosporangiales</taxon>
        <taxon>Thermomonosporaceae</taxon>
        <taxon>Thermomonospora</taxon>
    </lineage>
</organism>